<comment type="caution">
    <text evidence="2">The sequence shown here is derived from an EMBL/GenBank/DDBJ whole genome shotgun (WGS) entry which is preliminary data.</text>
</comment>
<proteinExistence type="predicted"/>
<dbReference type="RefSeq" id="WP_220032455.1">
    <property type="nucleotide sequence ID" value="NZ_QJJU01000002.1"/>
</dbReference>
<accession>A0A318HU87</accession>
<organism evidence="2 3">
    <name type="scientific">Mycolicibacterium moriokaense</name>
    <dbReference type="NCBI Taxonomy" id="39691"/>
    <lineage>
        <taxon>Bacteria</taxon>
        <taxon>Bacillati</taxon>
        <taxon>Actinomycetota</taxon>
        <taxon>Actinomycetes</taxon>
        <taxon>Mycobacteriales</taxon>
        <taxon>Mycobacteriaceae</taxon>
        <taxon>Mycolicibacterium</taxon>
    </lineage>
</organism>
<name>A0A318HU87_9MYCO</name>
<evidence type="ECO:0000313" key="3">
    <source>
        <dbReference type="Proteomes" id="UP000247781"/>
    </source>
</evidence>
<keyword evidence="3" id="KW-1185">Reference proteome</keyword>
<feature type="region of interest" description="Disordered" evidence="1">
    <location>
        <begin position="25"/>
        <end position="58"/>
    </location>
</feature>
<gene>
    <name evidence="2" type="ORF">C8E89_10213</name>
</gene>
<evidence type="ECO:0000256" key="1">
    <source>
        <dbReference type="SAM" id="MobiDB-lite"/>
    </source>
</evidence>
<sequence length="58" mass="6283">MNRTRLGSLIAASVVTVGAMLSFTAPGRKRQHHSEYHPDQPEPAANNDRTGGPQRGKD</sequence>
<reference evidence="2 3" key="2">
    <citation type="submission" date="2018-06" db="EMBL/GenBank/DDBJ databases">
        <title>Sequencing of bacterial isolates from soil warming experiment in Harvard Forest, Massachusetts, USA.</title>
        <authorList>
            <person name="Deangelis K.PhD."/>
        </authorList>
    </citation>
    <scope>NUCLEOTIDE SEQUENCE [LARGE SCALE GENOMIC DNA]</scope>
    <source>
        <strain evidence="2 3">GAS496</strain>
    </source>
</reference>
<reference evidence="3" key="1">
    <citation type="submission" date="2018-05" db="EMBL/GenBank/DDBJ databases">
        <authorList>
            <person name="Deangelis K."/>
            <person name="Huntemann M."/>
            <person name="Clum A."/>
            <person name="Pillay M."/>
            <person name="Palaniappan K."/>
            <person name="Varghese N."/>
            <person name="Mikhailova N."/>
            <person name="Stamatis D."/>
            <person name="Reddy T."/>
            <person name="Daum C."/>
            <person name="Shapiro N."/>
            <person name="Ivanova N."/>
            <person name="Kyrpides N."/>
            <person name="Woyke T."/>
        </authorList>
    </citation>
    <scope>NUCLEOTIDE SEQUENCE [LARGE SCALE GENOMIC DNA]</scope>
    <source>
        <strain evidence="3">GAS496</strain>
    </source>
</reference>
<protein>
    <submittedName>
        <fullName evidence="2">Uncharacterized protein</fullName>
    </submittedName>
</protein>
<dbReference type="Proteomes" id="UP000247781">
    <property type="component" value="Unassembled WGS sequence"/>
</dbReference>
<evidence type="ECO:0000313" key="2">
    <source>
        <dbReference type="EMBL" id="PXX11889.1"/>
    </source>
</evidence>
<dbReference type="AlphaFoldDB" id="A0A318HU87"/>
<dbReference type="EMBL" id="QJJU01000002">
    <property type="protein sequence ID" value="PXX11889.1"/>
    <property type="molecule type" value="Genomic_DNA"/>
</dbReference>